<accession>X1L8L4</accession>
<protein>
    <submittedName>
        <fullName evidence="1">Uncharacterized protein</fullName>
    </submittedName>
</protein>
<reference evidence="1" key="1">
    <citation type="journal article" date="2014" name="Front. Microbiol.">
        <title>High frequency of phylogenetically diverse reductive dehalogenase-homologous genes in deep subseafloor sedimentary metagenomes.</title>
        <authorList>
            <person name="Kawai M."/>
            <person name="Futagami T."/>
            <person name="Toyoda A."/>
            <person name="Takaki Y."/>
            <person name="Nishi S."/>
            <person name="Hori S."/>
            <person name="Arai W."/>
            <person name="Tsubouchi T."/>
            <person name="Morono Y."/>
            <person name="Uchiyama I."/>
            <person name="Ito T."/>
            <person name="Fujiyama A."/>
            <person name="Inagaki F."/>
            <person name="Takami H."/>
        </authorList>
    </citation>
    <scope>NUCLEOTIDE SEQUENCE</scope>
    <source>
        <strain evidence="1">Expedition CK06-06</strain>
    </source>
</reference>
<sequence length="88" mass="10673">MNKKNVVELFNECMDELYRASDPPITWQEILDKYIGDKERTEFYMHHKITAENYTKITNKYRKKIPPLYRNSFAMFLLNYSPRECNNA</sequence>
<dbReference type="EMBL" id="BARV01006660">
    <property type="protein sequence ID" value="GAI15662.1"/>
    <property type="molecule type" value="Genomic_DNA"/>
</dbReference>
<dbReference type="AlphaFoldDB" id="X1L8L4"/>
<organism evidence="1">
    <name type="scientific">marine sediment metagenome</name>
    <dbReference type="NCBI Taxonomy" id="412755"/>
    <lineage>
        <taxon>unclassified sequences</taxon>
        <taxon>metagenomes</taxon>
        <taxon>ecological metagenomes</taxon>
    </lineage>
</organism>
<name>X1L8L4_9ZZZZ</name>
<proteinExistence type="predicted"/>
<evidence type="ECO:0000313" key="1">
    <source>
        <dbReference type="EMBL" id="GAI15662.1"/>
    </source>
</evidence>
<gene>
    <name evidence="1" type="ORF">S06H3_13633</name>
</gene>
<comment type="caution">
    <text evidence="1">The sequence shown here is derived from an EMBL/GenBank/DDBJ whole genome shotgun (WGS) entry which is preliminary data.</text>
</comment>